<accession>A0ABR5AY77</accession>
<evidence type="ECO:0000313" key="2">
    <source>
        <dbReference type="Proteomes" id="UP000031982"/>
    </source>
</evidence>
<protein>
    <submittedName>
        <fullName evidence="1">Phage protein</fullName>
    </submittedName>
</protein>
<reference evidence="1 2" key="1">
    <citation type="submission" date="2015-01" db="EMBL/GenBank/DDBJ databases">
        <title>Genome Assembly of Bacillus badius MTCC 1458.</title>
        <authorList>
            <person name="Verma A."/>
            <person name="Khatri I."/>
            <person name="Mual P."/>
            <person name="Subramanian S."/>
            <person name="Krishnamurthi S."/>
        </authorList>
    </citation>
    <scope>NUCLEOTIDE SEQUENCE [LARGE SCALE GENOMIC DNA]</scope>
    <source>
        <strain evidence="1 2">MTCC 1458</strain>
    </source>
</reference>
<keyword evidence="2" id="KW-1185">Reference proteome</keyword>
<dbReference type="EMBL" id="JXLP01000002">
    <property type="protein sequence ID" value="KIL79575.1"/>
    <property type="molecule type" value="Genomic_DNA"/>
</dbReference>
<sequence length="122" mass="14014">MLPNKVKIGGINYDVQEVRGLEAEFSHLGQILYTRGVIKVDEELSADRKEQVFVHELLHGVFYEAGIEEQDEDMINRVSIILHQVLKDNNLCFGDPLKKLRVSRLCNMPIHPNTLEDKEETV</sequence>
<comment type="caution">
    <text evidence="1">The sequence shown here is derived from an EMBL/GenBank/DDBJ whole genome shotgun (WGS) entry which is preliminary data.</text>
</comment>
<name>A0ABR5AY77_BACBA</name>
<proteinExistence type="predicted"/>
<organism evidence="1 2">
    <name type="scientific">Bacillus badius</name>
    <dbReference type="NCBI Taxonomy" id="1455"/>
    <lineage>
        <taxon>Bacteria</taxon>
        <taxon>Bacillati</taxon>
        <taxon>Bacillota</taxon>
        <taxon>Bacilli</taxon>
        <taxon>Bacillales</taxon>
        <taxon>Bacillaceae</taxon>
        <taxon>Pseudobacillus</taxon>
    </lineage>
</organism>
<dbReference type="Proteomes" id="UP000031982">
    <property type="component" value="Unassembled WGS sequence"/>
</dbReference>
<dbReference type="RefSeq" id="WP_231557142.1">
    <property type="nucleotide sequence ID" value="NZ_JARTHD010000016.1"/>
</dbReference>
<evidence type="ECO:0000313" key="1">
    <source>
        <dbReference type="EMBL" id="KIL79575.1"/>
    </source>
</evidence>
<gene>
    <name evidence="1" type="ORF">SD77_2029</name>
</gene>